<evidence type="ECO:0000313" key="9">
    <source>
        <dbReference type="EMBL" id="WVZ54912.1"/>
    </source>
</evidence>
<organism evidence="9 10">
    <name type="scientific">Paspalum notatum var. saurae</name>
    <dbReference type="NCBI Taxonomy" id="547442"/>
    <lineage>
        <taxon>Eukaryota</taxon>
        <taxon>Viridiplantae</taxon>
        <taxon>Streptophyta</taxon>
        <taxon>Embryophyta</taxon>
        <taxon>Tracheophyta</taxon>
        <taxon>Spermatophyta</taxon>
        <taxon>Magnoliopsida</taxon>
        <taxon>Liliopsida</taxon>
        <taxon>Poales</taxon>
        <taxon>Poaceae</taxon>
        <taxon>PACMAD clade</taxon>
        <taxon>Panicoideae</taxon>
        <taxon>Andropogonodae</taxon>
        <taxon>Paspaleae</taxon>
        <taxon>Paspalinae</taxon>
        <taxon>Paspalum</taxon>
    </lineage>
</organism>
<feature type="transmembrane region" description="Helical" evidence="8">
    <location>
        <begin position="61"/>
        <end position="88"/>
    </location>
</feature>
<keyword evidence="6 8" id="KW-0472">Membrane</keyword>
<accession>A0AAQ3PMU2</accession>
<keyword evidence="5 8" id="KW-1133">Transmembrane helix</keyword>
<protein>
    <submittedName>
        <fullName evidence="9">Uncharacterized protein</fullName>
    </submittedName>
</protein>
<dbReference type="PANTHER" id="PTHR19317">
    <property type="entry name" value="PRENYLATED RAB ACCEPTOR 1-RELATED"/>
    <property type="match status" value="1"/>
</dbReference>
<dbReference type="PANTHER" id="PTHR19317:SF96">
    <property type="entry name" value="PRA1 FAMILY PROTEIN"/>
    <property type="match status" value="1"/>
</dbReference>
<comment type="function">
    <text evidence="1">May be involved in both secretory and endocytic intracellular trafficking in the endosomal/prevacuolar compartments.</text>
</comment>
<name>A0AAQ3PMU2_PASNO</name>
<dbReference type="GO" id="GO:0005794">
    <property type="term" value="C:Golgi apparatus"/>
    <property type="evidence" value="ECO:0007669"/>
    <property type="project" value="TreeGrafter"/>
</dbReference>
<dbReference type="GO" id="GO:0016020">
    <property type="term" value="C:membrane"/>
    <property type="evidence" value="ECO:0007669"/>
    <property type="project" value="UniProtKB-SubCell"/>
</dbReference>
<feature type="compositionally biased region" description="Pro residues" evidence="7">
    <location>
        <begin position="134"/>
        <end position="147"/>
    </location>
</feature>
<dbReference type="AlphaFoldDB" id="A0AAQ3PMU2"/>
<comment type="similarity">
    <text evidence="3">Belongs to the PRA1 family.</text>
</comment>
<evidence type="ECO:0000256" key="1">
    <source>
        <dbReference type="ARBA" id="ARBA00002501"/>
    </source>
</evidence>
<evidence type="ECO:0000256" key="4">
    <source>
        <dbReference type="ARBA" id="ARBA00022692"/>
    </source>
</evidence>
<evidence type="ECO:0000256" key="5">
    <source>
        <dbReference type="ARBA" id="ARBA00022989"/>
    </source>
</evidence>
<feature type="transmembrane region" description="Helical" evidence="8">
    <location>
        <begin position="12"/>
        <end position="41"/>
    </location>
</feature>
<feature type="region of interest" description="Disordered" evidence="7">
    <location>
        <begin position="188"/>
        <end position="207"/>
    </location>
</feature>
<gene>
    <name evidence="9" type="ORF">U9M48_005648</name>
</gene>
<evidence type="ECO:0000256" key="3">
    <source>
        <dbReference type="ARBA" id="ARBA00006483"/>
    </source>
</evidence>
<evidence type="ECO:0000256" key="2">
    <source>
        <dbReference type="ARBA" id="ARBA00004141"/>
    </source>
</evidence>
<dbReference type="GO" id="GO:0005783">
    <property type="term" value="C:endoplasmic reticulum"/>
    <property type="evidence" value="ECO:0007669"/>
    <property type="project" value="TreeGrafter"/>
</dbReference>
<evidence type="ECO:0000313" key="10">
    <source>
        <dbReference type="Proteomes" id="UP001341281"/>
    </source>
</evidence>
<dbReference type="Proteomes" id="UP001341281">
    <property type="component" value="Chromosome 01"/>
</dbReference>
<reference evidence="9 10" key="1">
    <citation type="submission" date="2024-02" db="EMBL/GenBank/DDBJ databases">
        <title>High-quality chromosome-scale genome assembly of Pensacola bahiagrass (Paspalum notatum Flugge var. saurae).</title>
        <authorList>
            <person name="Vega J.M."/>
            <person name="Podio M."/>
            <person name="Orjuela J."/>
            <person name="Siena L.A."/>
            <person name="Pessino S.C."/>
            <person name="Combes M.C."/>
            <person name="Mariac C."/>
            <person name="Albertini E."/>
            <person name="Pupilli F."/>
            <person name="Ortiz J.P.A."/>
            <person name="Leblanc O."/>
        </authorList>
    </citation>
    <scope>NUCLEOTIDE SEQUENCE [LARGE SCALE GENOMIC DNA]</scope>
    <source>
        <strain evidence="9">R1</strain>
        <tissue evidence="9">Leaf</tissue>
    </source>
</reference>
<dbReference type="Pfam" id="PF03208">
    <property type="entry name" value="PRA1"/>
    <property type="match status" value="1"/>
</dbReference>
<dbReference type="InterPro" id="IPR004895">
    <property type="entry name" value="Prenylated_rab_accept_PRA1"/>
</dbReference>
<comment type="subcellular location">
    <subcellularLocation>
        <location evidence="2">Membrane</location>
        <topology evidence="2">Multi-pass membrane protein</topology>
    </subcellularLocation>
</comment>
<feature type="transmembrane region" description="Helical" evidence="8">
    <location>
        <begin position="342"/>
        <end position="361"/>
    </location>
</feature>
<evidence type="ECO:0000256" key="7">
    <source>
        <dbReference type="SAM" id="MobiDB-lite"/>
    </source>
</evidence>
<dbReference type="EMBL" id="CP144745">
    <property type="protein sequence ID" value="WVZ54912.1"/>
    <property type="molecule type" value="Genomic_DNA"/>
</dbReference>
<proteinExistence type="inferred from homology"/>
<keyword evidence="10" id="KW-1185">Reference proteome</keyword>
<evidence type="ECO:0000256" key="8">
    <source>
        <dbReference type="SAM" id="Phobius"/>
    </source>
</evidence>
<evidence type="ECO:0000256" key="6">
    <source>
        <dbReference type="ARBA" id="ARBA00023136"/>
    </source>
</evidence>
<keyword evidence="4 8" id="KW-0812">Transmembrane</keyword>
<sequence>MNLAYFRINYAADVALCLATALVAHPASLLALLTAWCLLYAPPLAAFGRPFSNREVLDGLVATSAFVVFLTSVGSLIFSELALGAAVVCATARAACPRTCSSTSLIRSTGTCLGQRTLASLSGAARAETTALPSPSPALNPTSPPPELAAGKPVPEQGQRQRGSALPLAVPSFHPHAFPSRARLHGSLSSAARSASPEAGSRIPVGGSSASPWPLLAGAAAGRRRLLSTPQASVAFAAACIPLCCYPGPIQACCGLDLVLKKQAKQPWTTSSSTVVLLPITAECTDGCVGLPRVPTPTRSSPAPPSWLSGRGCLPSHLREGTLGWAAGCGARPSVAHRRRTLLLIVLWGCAATSGFVAGLAPPELSRHTPLVALSAVLLAGLPRPLRWADLPPPAFATGHDTP</sequence>
<feature type="region of interest" description="Disordered" evidence="7">
    <location>
        <begin position="124"/>
        <end position="165"/>
    </location>
</feature>
<dbReference type="GO" id="GO:0016192">
    <property type="term" value="P:vesicle-mediated transport"/>
    <property type="evidence" value="ECO:0007669"/>
    <property type="project" value="TreeGrafter"/>
</dbReference>